<dbReference type="SUPFAM" id="SSF102114">
    <property type="entry name" value="Radical SAM enzymes"/>
    <property type="match status" value="1"/>
</dbReference>
<dbReference type="InterPro" id="IPR023404">
    <property type="entry name" value="rSAM_horseshoe"/>
</dbReference>
<keyword evidence="2" id="KW-0489">Methyltransferase</keyword>
<name>A0A369URB3_9GAMM</name>
<evidence type="ECO:0000256" key="2">
    <source>
        <dbReference type="ARBA" id="ARBA00022603"/>
    </source>
</evidence>
<dbReference type="Proteomes" id="UP000253782">
    <property type="component" value="Unassembled WGS sequence"/>
</dbReference>
<evidence type="ECO:0000313" key="10">
    <source>
        <dbReference type="EMBL" id="RDD82170.1"/>
    </source>
</evidence>
<dbReference type="SFLD" id="SFLDG01123">
    <property type="entry name" value="methyltransferase_(Class_B)"/>
    <property type="match status" value="1"/>
</dbReference>
<dbReference type="SFLD" id="SFLDG01082">
    <property type="entry name" value="B12-binding_domain_containing"/>
    <property type="match status" value="1"/>
</dbReference>
<dbReference type="InterPro" id="IPR034466">
    <property type="entry name" value="Methyltransferase_Class_B"/>
</dbReference>
<dbReference type="RefSeq" id="WP_114844790.1">
    <property type="nucleotide sequence ID" value="NZ_JBHSPE010000008.1"/>
</dbReference>
<organism evidence="10 11">
    <name type="scientific">Dyella tabacisoli</name>
    <dbReference type="NCBI Taxonomy" id="2282381"/>
    <lineage>
        <taxon>Bacteria</taxon>
        <taxon>Pseudomonadati</taxon>
        <taxon>Pseudomonadota</taxon>
        <taxon>Gammaproteobacteria</taxon>
        <taxon>Lysobacterales</taxon>
        <taxon>Rhodanobacteraceae</taxon>
        <taxon>Dyella</taxon>
    </lineage>
</organism>
<accession>A0A369URB3</accession>
<dbReference type="EMBL" id="QQAH01000006">
    <property type="protein sequence ID" value="RDD82170.1"/>
    <property type="molecule type" value="Genomic_DNA"/>
</dbReference>
<evidence type="ECO:0000259" key="8">
    <source>
        <dbReference type="PROSITE" id="PS51332"/>
    </source>
</evidence>
<evidence type="ECO:0000259" key="9">
    <source>
        <dbReference type="PROSITE" id="PS51918"/>
    </source>
</evidence>
<evidence type="ECO:0000313" key="11">
    <source>
        <dbReference type="Proteomes" id="UP000253782"/>
    </source>
</evidence>
<feature type="domain" description="Radical SAM core" evidence="9">
    <location>
        <begin position="191"/>
        <end position="419"/>
    </location>
</feature>
<feature type="domain" description="B12-binding" evidence="8">
    <location>
        <begin position="10"/>
        <end position="153"/>
    </location>
</feature>
<dbReference type="PANTHER" id="PTHR43409:SF7">
    <property type="entry name" value="BLL1977 PROTEIN"/>
    <property type="match status" value="1"/>
</dbReference>
<comment type="caution">
    <text evidence="10">The sequence shown here is derived from an EMBL/GenBank/DDBJ whole genome shotgun (WGS) entry which is preliminary data.</text>
</comment>
<evidence type="ECO:0000256" key="6">
    <source>
        <dbReference type="ARBA" id="ARBA00023004"/>
    </source>
</evidence>
<dbReference type="PANTHER" id="PTHR43409">
    <property type="entry name" value="ANAEROBIC MAGNESIUM-PROTOPORPHYRIN IX MONOMETHYL ESTER CYCLASE-RELATED"/>
    <property type="match status" value="1"/>
</dbReference>
<evidence type="ECO:0000256" key="7">
    <source>
        <dbReference type="ARBA" id="ARBA00023014"/>
    </source>
</evidence>
<keyword evidence="7" id="KW-0411">Iron-sulfur</keyword>
<comment type="cofactor">
    <cofactor evidence="1">
        <name>[4Fe-4S] cluster</name>
        <dbReference type="ChEBI" id="CHEBI:49883"/>
    </cofactor>
</comment>
<keyword evidence="4" id="KW-0949">S-adenosyl-L-methionine</keyword>
<dbReference type="Gene3D" id="3.80.30.20">
    <property type="entry name" value="tm_1862 like domain"/>
    <property type="match status" value="1"/>
</dbReference>
<dbReference type="SFLD" id="SFLDS00029">
    <property type="entry name" value="Radical_SAM"/>
    <property type="match status" value="1"/>
</dbReference>
<dbReference type="InterPro" id="IPR051198">
    <property type="entry name" value="BchE-like"/>
</dbReference>
<dbReference type="InterPro" id="IPR007197">
    <property type="entry name" value="rSAM"/>
</dbReference>
<protein>
    <submittedName>
        <fullName evidence="10">Radical SAM protein</fullName>
    </submittedName>
</protein>
<dbReference type="Pfam" id="PF04055">
    <property type="entry name" value="Radical_SAM"/>
    <property type="match status" value="1"/>
</dbReference>
<evidence type="ECO:0000256" key="4">
    <source>
        <dbReference type="ARBA" id="ARBA00022691"/>
    </source>
</evidence>
<evidence type="ECO:0000256" key="5">
    <source>
        <dbReference type="ARBA" id="ARBA00022723"/>
    </source>
</evidence>
<dbReference type="Pfam" id="PF02310">
    <property type="entry name" value="B12-binding"/>
    <property type="match status" value="1"/>
</dbReference>
<keyword evidence="3" id="KW-0808">Transferase</keyword>
<keyword evidence="5" id="KW-0479">Metal-binding</keyword>
<evidence type="ECO:0000256" key="3">
    <source>
        <dbReference type="ARBA" id="ARBA00022679"/>
    </source>
</evidence>
<dbReference type="AlphaFoldDB" id="A0A369URB3"/>
<dbReference type="CDD" id="cd01335">
    <property type="entry name" value="Radical_SAM"/>
    <property type="match status" value="1"/>
</dbReference>
<evidence type="ECO:0000256" key="1">
    <source>
        <dbReference type="ARBA" id="ARBA00001966"/>
    </source>
</evidence>
<dbReference type="SMART" id="SM00729">
    <property type="entry name" value="Elp3"/>
    <property type="match status" value="1"/>
</dbReference>
<dbReference type="GO" id="GO:0031419">
    <property type="term" value="F:cobalamin binding"/>
    <property type="evidence" value="ECO:0007669"/>
    <property type="project" value="InterPro"/>
</dbReference>
<keyword evidence="6" id="KW-0408">Iron</keyword>
<dbReference type="OrthoDB" id="9801424at2"/>
<dbReference type="InterPro" id="IPR006638">
    <property type="entry name" value="Elp3/MiaA/NifB-like_rSAM"/>
</dbReference>
<sequence>MQLTLVDNLVMPEEGDLSLLDVHPHLGLLALAAAAEAHGHSVRIYDPKWLLRCGTLRYDDTLYERAAAAILSQRPEAVGFTSLGCSFLFAINVAALLRQQEPELPIMLGGPHATMLDRLILERFPQFDLIVRHEADEIFPAVLRALPERHFISVPGLSWRDRRGEFQMTPGKPKVEDLDRLPLLSYDHYPIAELGLDLLRIEAGRGCPFMCTFCSTAGFFQRSFRLKSAERLVFELEQLRERYGYSEFKLDHDMFTVNKRKVMEFCEAVKGRGFRWRVSARVDCVNPMLLEKMAEAGCIGLYFGIETGSKRMQQITMKKLDLDLVEPTLAIAAQLGIETTASFITGYPEEHRADQDDTLDMIGRCFTPNCLTQLHILQPEPGTPMYAEHSAEIRYDGYSSPYNTYLLTAQDRDLVTGTPDIFQTYFHYPAVLPREDHTFAVLTVELLRRVGATVVGYTLRRFEGRLSSFVAAFRAFAARKTPRLSPARRPDGTLLADFIAERFGPHHYLTSVFRLGLALHDMSTVPGHDTPAVSAPTFSPQQTFVLSERVRILPDLHDCENWLSRIRNCTDSADILEGDDDEERFTYVLHFGQAKPASYRVDNGIGVILGLFNQPQRCDSVSEMIRAIAGGTPMDPNFFRELVETGILVEPPHPLSILA</sequence>
<dbReference type="GO" id="GO:0003824">
    <property type="term" value="F:catalytic activity"/>
    <property type="evidence" value="ECO:0007669"/>
    <property type="project" value="InterPro"/>
</dbReference>
<reference evidence="10 11" key="1">
    <citation type="submission" date="2018-07" db="EMBL/GenBank/DDBJ databases">
        <title>Dyella tabacisoli L4-6T, whole genome shotgun sequence.</title>
        <authorList>
            <person name="Zhou X.-K."/>
            <person name="Li W.-J."/>
            <person name="Duan Y.-Q."/>
        </authorList>
    </citation>
    <scope>NUCLEOTIDE SEQUENCE [LARGE SCALE GENOMIC DNA]</scope>
    <source>
        <strain evidence="10 11">L4-6</strain>
    </source>
</reference>
<dbReference type="Gene3D" id="3.40.50.280">
    <property type="entry name" value="Cobalamin-binding domain"/>
    <property type="match status" value="1"/>
</dbReference>
<gene>
    <name evidence="10" type="ORF">DVJ77_07000</name>
</gene>
<dbReference type="InterPro" id="IPR006158">
    <property type="entry name" value="Cobalamin-bd"/>
</dbReference>
<proteinExistence type="predicted"/>
<dbReference type="GO" id="GO:0046872">
    <property type="term" value="F:metal ion binding"/>
    <property type="evidence" value="ECO:0007669"/>
    <property type="project" value="UniProtKB-KW"/>
</dbReference>
<dbReference type="GO" id="GO:0051539">
    <property type="term" value="F:4 iron, 4 sulfur cluster binding"/>
    <property type="evidence" value="ECO:0007669"/>
    <property type="project" value="UniProtKB-KW"/>
</dbReference>
<dbReference type="PROSITE" id="PS51332">
    <property type="entry name" value="B12_BINDING"/>
    <property type="match status" value="1"/>
</dbReference>
<keyword evidence="11" id="KW-1185">Reference proteome</keyword>
<dbReference type="GO" id="GO:0005829">
    <property type="term" value="C:cytosol"/>
    <property type="evidence" value="ECO:0007669"/>
    <property type="project" value="TreeGrafter"/>
</dbReference>
<dbReference type="PROSITE" id="PS51918">
    <property type="entry name" value="RADICAL_SAM"/>
    <property type="match status" value="1"/>
</dbReference>
<dbReference type="InterPro" id="IPR058240">
    <property type="entry name" value="rSAM_sf"/>
</dbReference>